<dbReference type="GO" id="GO:0070181">
    <property type="term" value="F:small ribosomal subunit rRNA binding"/>
    <property type="evidence" value="ECO:0007669"/>
    <property type="project" value="TreeGrafter"/>
</dbReference>
<keyword evidence="2 7" id="KW-0699">rRNA-binding</keyword>
<dbReference type="PANTHER" id="PTHR13479:SF40">
    <property type="entry name" value="SMALL RIBOSOMAL SUBUNIT PROTEIN BS18M"/>
    <property type="match status" value="1"/>
</dbReference>
<feature type="compositionally biased region" description="Basic and acidic residues" evidence="9">
    <location>
        <begin position="1"/>
        <end position="21"/>
    </location>
</feature>
<sequence>MDKSKKSFRKPEESKPEESKTKQSKPKQSKPKQSKPKQSKPKQSKPKQSKPKQSKPKQSIPKQSKPKQSKPKQSIPKPPSKDQRIFYANLRLLNRFISEQGKILPRRVTKVTLRQQRKITRAIKQARILALLPFVNNEKRNKFLKDLKDHQRKDKKGKLRKGKQVHKLRKGKQVHKLRKGKQVHSNKKKESNPSNSNGN</sequence>
<protein>
    <recommendedName>
        <fullName evidence="6 7">Small ribosomal subunit protein bS18c</fullName>
    </recommendedName>
</protein>
<keyword evidence="5 7" id="KW-0687">Ribonucleoprotein</keyword>
<dbReference type="NCBIfam" id="TIGR00165">
    <property type="entry name" value="S18"/>
    <property type="match status" value="1"/>
</dbReference>
<dbReference type="Pfam" id="PF01084">
    <property type="entry name" value="Ribosomal_S18"/>
    <property type="match status" value="1"/>
</dbReference>
<dbReference type="AlphaFoldDB" id="A0A7H0TZE4"/>
<comment type="subcellular location">
    <subcellularLocation>
        <location evidence="7">Plastid</location>
        <location evidence="7">Chloroplast</location>
    </subcellularLocation>
</comment>
<dbReference type="Gene3D" id="4.10.640.10">
    <property type="entry name" value="Ribosomal protein S18"/>
    <property type="match status" value="1"/>
</dbReference>
<evidence type="ECO:0000256" key="1">
    <source>
        <dbReference type="ARBA" id="ARBA00005589"/>
    </source>
</evidence>
<keyword evidence="10" id="KW-0934">Plastid</keyword>
<evidence type="ECO:0000313" key="10">
    <source>
        <dbReference type="EMBL" id="QNR06396.1"/>
    </source>
</evidence>
<dbReference type="GO" id="GO:0005763">
    <property type="term" value="C:mitochondrial small ribosomal subunit"/>
    <property type="evidence" value="ECO:0007669"/>
    <property type="project" value="TreeGrafter"/>
</dbReference>
<dbReference type="PRINTS" id="PR00974">
    <property type="entry name" value="RIBOSOMALS18"/>
</dbReference>
<dbReference type="RefSeq" id="YP_010007553.1">
    <property type="nucleotide sequence ID" value="NC_053317.1"/>
</dbReference>
<feature type="compositionally biased region" description="Basic residues" evidence="9">
    <location>
        <begin position="22"/>
        <end position="55"/>
    </location>
</feature>
<dbReference type="FunFam" id="4.10.640.10:FF:000002">
    <property type="entry name" value="30S ribosomal protein S18, chloroplastic"/>
    <property type="match status" value="1"/>
</dbReference>
<organism evidence="10">
    <name type="scientific">Passiflora capsularis</name>
    <name type="common">Passion flower</name>
    <dbReference type="NCBI Taxonomy" id="159430"/>
    <lineage>
        <taxon>Eukaryota</taxon>
        <taxon>Viridiplantae</taxon>
        <taxon>Streptophyta</taxon>
        <taxon>Embryophyta</taxon>
        <taxon>Tracheophyta</taxon>
        <taxon>Spermatophyta</taxon>
        <taxon>Magnoliopsida</taxon>
        <taxon>eudicotyledons</taxon>
        <taxon>Gunneridae</taxon>
        <taxon>Pentapetalae</taxon>
        <taxon>rosids</taxon>
        <taxon>fabids</taxon>
        <taxon>Malpighiales</taxon>
        <taxon>Passifloraceae</taxon>
        <taxon>Passiflora</taxon>
    </lineage>
</organism>
<keyword evidence="4 7" id="KW-0689">Ribosomal protein</keyword>
<comment type="similarity">
    <text evidence="1 7 8">Belongs to the bacterial ribosomal protein bS18 family.</text>
</comment>
<evidence type="ECO:0000256" key="7">
    <source>
        <dbReference type="HAMAP-Rule" id="MF_00270"/>
    </source>
</evidence>
<dbReference type="EMBL" id="MT525883">
    <property type="protein sequence ID" value="QNR06396.1"/>
    <property type="molecule type" value="Genomic_DNA"/>
</dbReference>
<name>A0A7H0TZE4_PASCP</name>
<comment type="subunit">
    <text evidence="7">Part of the 30S ribosomal subunit.</text>
</comment>
<gene>
    <name evidence="7 10" type="primary">rps18</name>
</gene>
<evidence type="ECO:0000256" key="9">
    <source>
        <dbReference type="SAM" id="MobiDB-lite"/>
    </source>
</evidence>
<dbReference type="GO" id="GO:0003735">
    <property type="term" value="F:structural constituent of ribosome"/>
    <property type="evidence" value="ECO:0007669"/>
    <property type="project" value="InterPro"/>
</dbReference>
<dbReference type="InterPro" id="IPR036870">
    <property type="entry name" value="Ribosomal_bS18_sf"/>
</dbReference>
<evidence type="ECO:0000256" key="8">
    <source>
        <dbReference type="RuleBase" id="RU003910"/>
    </source>
</evidence>
<dbReference type="HAMAP" id="MF_00270">
    <property type="entry name" value="Ribosomal_bS18"/>
    <property type="match status" value="1"/>
</dbReference>
<proteinExistence type="inferred from homology"/>
<keyword evidence="3 7" id="KW-0694">RNA-binding</keyword>
<keyword evidence="10" id="KW-0150">Chloroplast</keyword>
<dbReference type="GeneID" id="63039832"/>
<reference evidence="10" key="1">
    <citation type="journal article" date="2020" name="Genome Biol. Evol.">
        <title>A repertory of rearrangements and the loss of an inverted repeat region in Passiflora chloroplast genomes.</title>
        <authorList>
            <person name="Cauz-Santos L.A."/>
            <person name="da Costa Z.P."/>
            <person name="Callot C."/>
            <person name="Cauet S."/>
            <person name="Zucchi M.I."/>
            <person name="Berges H."/>
            <person name="van den Berg C."/>
            <person name="Vieira M.L.C."/>
        </authorList>
    </citation>
    <scope>NUCLEOTIDE SEQUENCE</scope>
</reference>
<evidence type="ECO:0000256" key="5">
    <source>
        <dbReference type="ARBA" id="ARBA00023274"/>
    </source>
</evidence>
<evidence type="ECO:0000256" key="3">
    <source>
        <dbReference type="ARBA" id="ARBA00022884"/>
    </source>
</evidence>
<feature type="compositionally biased region" description="Basic residues" evidence="9">
    <location>
        <begin position="153"/>
        <end position="187"/>
    </location>
</feature>
<dbReference type="GO" id="GO:0006412">
    <property type="term" value="P:translation"/>
    <property type="evidence" value="ECO:0007669"/>
    <property type="project" value="UniProtKB-UniRule"/>
</dbReference>
<dbReference type="InterPro" id="IPR001648">
    <property type="entry name" value="Ribosomal_bS18"/>
</dbReference>
<geneLocation type="chloroplast" evidence="10"/>
<dbReference type="GO" id="GO:0009507">
    <property type="term" value="C:chloroplast"/>
    <property type="evidence" value="ECO:0007669"/>
    <property type="project" value="UniProtKB-SubCell"/>
</dbReference>
<evidence type="ECO:0000256" key="6">
    <source>
        <dbReference type="ARBA" id="ARBA00035266"/>
    </source>
</evidence>
<feature type="region of interest" description="Disordered" evidence="9">
    <location>
        <begin position="1"/>
        <end position="83"/>
    </location>
</feature>
<feature type="region of interest" description="Disordered" evidence="9">
    <location>
        <begin position="149"/>
        <end position="199"/>
    </location>
</feature>
<dbReference type="PANTHER" id="PTHR13479">
    <property type="entry name" value="30S RIBOSOMAL PROTEIN S18"/>
    <property type="match status" value="1"/>
</dbReference>
<dbReference type="SUPFAM" id="SSF46911">
    <property type="entry name" value="Ribosomal protein S18"/>
    <property type="match status" value="1"/>
</dbReference>
<evidence type="ECO:0000256" key="2">
    <source>
        <dbReference type="ARBA" id="ARBA00022730"/>
    </source>
</evidence>
<evidence type="ECO:0000256" key="4">
    <source>
        <dbReference type="ARBA" id="ARBA00022980"/>
    </source>
</evidence>
<accession>A0A7H0TZE4</accession>